<evidence type="ECO:0000313" key="1">
    <source>
        <dbReference type="EMBL" id="KAL0858821.1"/>
    </source>
</evidence>
<proteinExistence type="predicted"/>
<dbReference type="PANTHER" id="PTHR37984:SF5">
    <property type="entry name" value="PROTEIN NYNRIN-LIKE"/>
    <property type="match status" value="1"/>
</dbReference>
<comment type="caution">
    <text evidence="1">The sequence shown here is derived from an EMBL/GenBank/DDBJ whole genome shotgun (WGS) entry which is preliminary data.</text>
</comment>
<dbReference type="InterPro" id="IPR050951">
    <property type="entry name" value="Retrovirus_Pol_polyprotein"/>
</dbReference>
<dbReference type="Proteomes" id="UP001549920">
    <property type="component" value="Unassembled WGS sequence"/>
</dbReference>
<gene>
    <name evidence="1" type="ORF">ABMA27_011282</name>
</gene>
<accession>A0ABR3H1Y9</accession>
<protein>
    <submittedName>
        <fullName evidence="1">Uncharacterized protein</fullName>
    </submittedName>
</protein>
<organism evidence="1 2">
    <name type="scientific">Loxostege sticticalis</name>
    <name type="common">Beet webworm moth</name>
    <dbReference type="NCBI Taxonomy" id="481309"/>
    <lineage>
        <taxon>Eukaryota</taxon>
        <taxon>Metazoa</taxon>
        <taxon>Ecdysozoa</taxon>
        <taxon>Arthropoda</taxon>
        <taxon>Hexapoda</taxon>
        <taxon>Insecta</taxon>
        <taxon>Pterygota</taxon>
        <taxon>Neoptera</taxon>
        <taxon>Endopterygota</taxon>
        <taxon>Lepidoptera</taxon>
        <taxon>Glossata</taxon>
        <taxon>Ditrysia</taxon>
        <taxon>Pyraloidea</taxon>
        <taxon>Crambidae</taxon>
        <taxon>Pyraustinae</taxon>
        <taxon>Loxostege</taxon>
    </lineage>
</organism>
<evidence type="ECO:0000313" key="2">
    <source>
        <dbReference type="Proteomes" id="UP001549920"/>
    </source>
</evidence>
<sequence length="449" mass="51159">MAENDNNGHTSKADNNIRPPKYFVTNTNEDVARAWKLWLQQFEWYSIATNLTEKRPEVQVAVFMSCVGPDAAVIYNTFNLTETEANHLQTVKQKFTNHFTPQINETYERYVFNLIVQKDGQTFDEFVTELKGKVKNCGYSSLESNLLRDRLVVGIRSDATRERLLAEPNLTLIKAIDICHSAEQVKKQVSSMKQAATPVDAITYNRKNTYKKKEGNKEETFHCGRCDTEHQRRKCPAFKKVCKRCNKRNHFTKCCKLKAVDALQHDYEDGYSSEGFIVSAIDADADFEDWFEEATMPSGDIVKFKLDSGSQCNVINKKIANKIKASIKPSTAKYLTSYSNHKINVLGEAVIKTCIKKQTRLVKYLIVNEEVVPVLGKTACVRLGLVKRVETLEKSHDLFEGIGCLKQFTYDIDLIDNPKLPICPARKIPHTIRQQTLLQEFMDQAGSLC</sequence>
<reference evidence="1 2" key="1">
    <citation type="submission" date="2024-06" db="EMBL/GenBank/DDBJ databases">
        <title>A chromosome-level genome assembly of beet webworm, Loxostege sticticalis.</title>
        <authorList>
            <person name="Zhang Y."/>
        </authorList>
    </citation>
    <scope>NUCLEOTIDE SEQUENCE [LARGE SCALE GENOMIC DNA]</scope>
    <source>
        <strain evidence="1">AQ026</strain>
        <tissue evidence="1">Whole body</tissue>
    </source>
</reference>
<dbReference type="PANTHER" id="PTHR37984">
    <property type="entry name" value="PROTEIN CBG26694"/>
    <property type="match status" value="1"/>
</dbReference>
<dbReference type="EMBL" id="JBEUOH010000029">
    <property type="protein sequence ID" value="KAL0858821.1"/>
    <property type="molecule type" value="Genomic_DNA"/>
</dbReference>
<keyword evidence="2" id="KW-1185">Reference proteome</keyword>
<name>A0ABR3H1Y9_LOXSC</name>